<evidence type="ECO:0000256" key="8">
    <source>
        <dbReference type="ARBA" id="ARBA00030123"/>
    </source>
</evidence>
<dbReference type="GO" id="GO:0006357">
    <property type="term" value="P:regulation of transcription by RNA polymerase II"/>
    <property type="evidence" value="ECO:0007669"/>
    <property type="project" value="TreeGrafter"/>
</dbReference>
<evidence type="ECO:0000256" key="7">
    <source>
        <dbReference type="ARBA" id="ARBA00025961"/>
    </source>
</evidence>
<dbReference type="Proteomes" id="UP000710432">
    <property type="component" value="Unassembled WGS sequence"/>
</dbReference>
<sequence>MADVLSVGVNLEAFSQAINAIQALRSSVSRVFDCLKDGMRNKETLEGREKAFIAHFQDNLHSVNRDLNELERLSNLVGKPSENHPLHNSGLLSLDPVQDKTPLYSQLLQAYKWSNKQAAKALFSAWDIDAGGRTDSGPGNHKVNGLTPQQAVGPALHAWDTDGGRTDSGHQVGQLLRAVDEAS</sequence>
<keyword evidence="6" id="KW-0539">Nucleus</keyword>
<dbReference type="PANTHER" id="PTHR13130">
    <property type="entry name" value="34 KDA TRANSCRIPTIONAL CO-ACTIVATOR-RELATED"/>
    <property type="match status" value="1"/>
</dbReference>
<dbReference type="InterPro" id="IPR021627">
    <property type="entry name" value="Mediator_Med27"/>
</dbReference>
<keyword evidence="4" id="KW-0805">Transcription regulation</keyword>
<gene>
    <name evidence="10" type="ORF">LTLLF_177830</name>
</gene>
<proteinExistence type="inferred from homology"/>
<evidence type="ECO:0000256" key="5">
    <source>
        <dbReference type="ARBA" id="ARBA00023163"/>
    </source>
</evidence>
<comment type="subunit">
    <text evidence="7">Component of the Mediator complex, which is composed of MED1, MED4, MED6, MED7, MED8, MED9, MED10, MED11, MED12, MED13, MED13L, MED14, MED15, MED16, MED17, MED18, MED19, MED20, MED21, MED22, MED23, MED24, MED25, MED26, MED27, MED29, MED30, MED31, CCNC, CDK8 and CDC2L6/CDK11. The MED12, MED13, CCNC and CDK8 subunits form a distinct module termed the CDK8 module. Mediator containing the CDK8 module is less active than Mediator lacking this module in supporting transcriptional activation. Individual preparations of the Mediator complex lacking one or more distinct subunits have been variously termed ARC, CRSP, DRIP, PC2, SMCC and TRAP.</text>
</comment>
<evidence type="ECO:0000313" key="11">
    <source>
        <dbReference type="Proteomes" id="UP000710432"/>
    </source>
</evidence>
<evidence type="ECO:0000256" key="4">
    <source>
        <dbReference type="ARBA" id="ARBA00023015"/>
    </source>
</evidence>
<comment type="caution">
    <text evidence="10">The sequence shown here is derived from an EMBL/GenBank/DDBJ whole genome shotgun (WGS) entry which is preliminary data.</text>
</comment>
<evidence type="ECO:0000256" key="6">
    <source>
        <dbReference type="ARBA" id="ARBA00023242"/>
    </source>
</evidence>
<name>A0A8J6G6L3_MICOH</name>
<accession>A0A8J6G6L3</accession>
<dbReference type="AlphaFoldDB" id="A0A8J6G6L3"/>
<dbReference type="EMBL" id="JAATJU010024600">
    <property type="protein sequence ID" value="KAH0505220.1"/>
    <property type="molecule type" value="Genomic_DNA"/>
</dbReference>
<protein>
    <recommendedName>
        <fullName evidence="3">Mediator of RNA polymerase II transcription subunit 27</fullName>
    </recommendedName>
    <alternativeName>
        <fullName evidence="8">Cofactor required for Sp1 transcriptional activation subunit 8</fullName>
    </alternativeName>
    <alternativeName>
        <fullName evidence="9">Mediator complex subunit 27</fullName>
    </alternativeName>
</protein>
<comment type="subcellular location">
    <subcellularLocation>
        <location evidence="1">Nucleus</location>
    </subcellularLocation>
</comment>
<keyword evidence="5" id="KW-0804">Transcription</keyword>
<evidence type="ECO:0000256" key="1">
    <source>
        <dbReference type="ARBA" id="ARBA00004123"/>
    </source>
</evidence>
<comment type="similarity">
    <text evidence="2">Belongs to the Mediator complex subunit 27 family.</text>
</comment>
<dbReference type="GO" id="GO:0003713">
    <property type="term" value="F:transcription coactivator activity"/>
    <property type="evidence" value="ECO:0007669"/>
    <property type="project" value="TreeGrafter"/>
</dbReference>
<dbReference type="PANTHER" id="PTHR13130:SF4">
    <property type="entry name" value="MEDIATOR OF RNA POLYMERASE II TRANSCRIPTION SUBUNIT 27"/>
    <property type="match status" value="1"/>
</dbReference>
<evidence type="ECO:0000256" key="9">
    <source>
        <dbReference type="ARBA" id="ARBA00031965"/>
    </source>
</evidence>
<evidence type="ECO:0000256" key="3">
    <source>
        <dbReference type="ARBA" id="ARBA00019687"/>
    </source>
</evidence>
<dbReference type="GO" id="GO:0016592">
    <property type="term" value="C:mediator complex"/>
    <property type="evidence" value="ECO:0007669"/>
    <property type="project" value="InterPro"/>
</dbReference>
<evidence type="ECO:0000256" key="2">
    <source>
        <dbReference type="ARBA" id="ARBA00008048"/>
    </source>
</evidence>
<reference evidence="10" key="1">
    <citation type="submission" date="2020-03" db="EMBL/GenBank/DDBJ databases">
        <title>Studies in the Genomics of Life Span.</title>
        <authorList>
            <person name="Glass D."/>
        </authorList>
    </citation>
    <scope>NUCLEOTIDE SEQUENCE</scope>
    <source>
        <strain evidence="10">LTLLF</strain>
        <tissue evidence="10">Muscle</tissue>
    </source>
</reference>
<evidence type="ECO:0000313" key="10">
    <source>
        <dbReference type="EMBL" id="KAH0505220.1"/>
    </source>
</evidence>
<organism evidence="10 11">
    <name type="scientific">Microtus ochrogaster</name>
    <name type="common">Prairie vole</name>
    <dbReference type="NCBI Taxonomy" id="79684"/>
    <lineage>
        <taxon>Eukaryota</taxon>
        <taxon>Metazoa</taxon>
        <taxon>Chordata</taxon>
        <taxon>Craniata</taxon>
        <taxon>Vertebrata</taxon>
        <taxon>Euteleostomi</taxon>
        <taxon>Mammalia</taxon>
        <taxon>Eutheria</taxon>
        <taxon>Euarchontoglires</taxon>
        <taxon>Glires</taxon>
        <taxon>Rodentia</taxon>
        <taxon>Myomorpha</taxon>
        <taxon>Muroidea</taxon>
        <taxon>Cricetidae</taxon>
        <taxon>Arvicolinae</taxon>
        <taxon>Microtus</taxon>
    </lineage>
</organism>